<evidence type="ECO:0000313" key="13">
    <source>
        <dbReference type="EMBL" id="NPU66616.1"/>
    </source>
</evidence>
<evidence type="ECO:0000256" key="10">
    <source>
        <dbReference type="PROSITE-ProRule" id="PRU00339"/>
    </source>
</evidence>
<dbReference type="Pfam" id="PF13424">
    <property type="entry name" value="TPR_12"/>
    <property type="match status" value="2"/>
</dbReference>
<dbReference type="InterPro" id="IPR002151">
    <property type="entry name" value="Kinesin_light"/>
</dbReference>
<dbReference type="SUPFAM" id="SSF48452">
    <property type="entry name" value="TPR-like"/>
    <property type="match status" value="2"/>
</dbReference>
<evidence type="ECO:0000256" key="6">
    <source>
        <dbReference type="ARBA" id="ARBA00022803"/>
    </source>
</evidence>
<dbReference type="SMART" id="SM00028">
    <property type="entry name" value="TPR"/>
    <property type="match status" value="6"/>
</dbReference>
<keyword evidence="6 10" id="KW-0802">TPR repeat</keyword>
<evidence type="ECO:0000256" key="3">
    <source>
        <dbReference type="ARBA" id="ARBA00022490"/>
    </source>
</evidence>
<evidence type="ECO:0000256" key="9">
    <source>
        <dbReference type="ARBA" id="ARBA00023212"/>
    </source>
</evidence>
<reference evidence="13" key="1">
    <citation type="submission" date="2020-05" db="EMBL/GenBank/DDBJ databases">
        <title>Nod-independent and nitrogen-fixing Bradyrhizobium aeschynomene sp. nov. isolated from nodules of Aeschynomene indica.</title>
        <authorList>
            <person name="Zhang Z."/>
        </authorList>
    </citation>
    <scope>NUCLEOTIDE SEQUENCE</scope>
    <source>
        <strain evidence="13">83012</strain>
    </source>
</reference>
<gene>
    <name evidence="13" type="ORF">HL667_16560</name>
</gene>
<evidence type="ECO:0000256" key="2">
    <source>
        <dbReference type="ARBA" id="ARBA00009622"/>
    </source>
</evidence>
<dbReference type="InterPro" id="IPR011990">
    <property type="entry name" value="TPR-like_helical_dom_sf"/>
</dbReference>
<keyword evidence="5" id="KW-0677">Repeat</keyword>
<sequence>MPSCKRVAIAIGAVLLTSALLHPALAQKGDLAAESGRIIALSRAGKYREALPLAQAMVARLEATSNKRDLAAALTNLGQTLASLGRDAEAEPAYKRAMALYETALGLDSVEIAPALNNLAALYQRQQRYAEAEPLFVRALAIREKGLGATHPDVGQSLNNLATLYERQDRHADAEPLFKRALAIYRKAAGNDSAPVATLLNNLGQLTKSDGRFDQAEPLIRQSLAIRDKLLGADHPDVARSLNNLADLKQRQQRYDEAETLFARALVIRERALGPNHPDAVTALNNLAGLYQSAGRIPDALPLVARAVDRGQAQPKVALPVLFAAGRAGALPAEKAFDDAIDVIQRGAQSQAAAAVDKLAVRLAAGNDRLAELVRKDQDLAAESETLDRNAIAAVSRPAGQRDLAAEKRDKARLATVAAERAGLRAMLAREFPDFAALSNPLPLRLADIRPLLAEDEALVAFAIMEQGAFVLAVTRDRFDWRQIPRGADALARDVMRFRRGLAPGAAAEGAAFDLAVAAELYTALLAPVEALTADKRSLLIVPAGALTALPFHLLVTEPSAAAIPDPVTGYRDAAWLLRRHAVAVLPSLGSLKALRGTPRADRGSRPMIGFGDPVFDPSLAGTSRGSAGKQAARNIATLAYTDFWRGAGVDRAQLARALPQLPDTADELRAVAGDLGVASTDVHLGSNASETTVKRAALSDYRIVYFATHGLVAGDVKGVAEPSLALSLPAVPSTLDDGLLTASEVAQLKLNAEFVVLSACNTIAGDRPGAEALSGLARAFFYAGARALLVTHWAVDSAAATRLMSDTFRRLKDRPAMGRSEALRQAMLALLDDRSSPANADPSVWAPFVLLGETEVH</sequence>
<comment type="subcellular location">
    <subcellularLocation>
        <location evidence="1">Cytoplasm</location>
        <location evidence="1">Cytoskeleton</location>
    </subcellularLocation>
</comment>
<dbReference type="InterPro" id="IPR019734">
    <property type="entry name" value="TPR_rpt"/>
</dbReference>
<dbReference type="EMBL" id="JABFDN010000004">
    <property type="protein sequence ID" value="NPU66616.1"/>
    <property type="molecule type" value="Genomic_DNA"/>
</dbReference>
<keyword evidence="3" id="KW-0963">Cytoplasm</keyword>
<dbReference type="InterPro" id="IPR024983">
    <property type="entry name" value="CHAT_dom"/>
</dbReference>
<feature type="domain" description="CHAT" evidence="12">
    <location>
        <begin position="517"/>
        <end position="854"/>
    </location>
</feature>
<feature type="repeat" description="TPR" evidence="10">
    <location>
        <begin position="113"/>
        <end position="146"/>
    </location>
</feature>
<dbReference type="Pfam" id="PF12770">
    <property type="entry name" value="CHAT"/>
    <property type="match status" value="1"/>
</dbReference>
<dbReference type="Pfam" id="PF13374">
    <property type="entry name" value="TPR_10"/>
    <property type="match status" value="1"/>
</dbReference>
<dbReference type="PANTHER" id="PTHR45783">
    <property type="entry name" value="KINESIN LIGHT CHAIN"/>
    <property type="match status" value="1"/>
</dbReference>
<comment type="caution">
    <text evidence="13">The sequence shown here is derived from an EMBL/GenBank/DDBJ whole genome shotgun (WGS) entry which is preliminary data.</text>
</comment>
<keyword evidence="4" id="KW-0493">Microtubule</keyword>
<organism evidence="13 14">
    <name type="scientific">Bradyrhizobium aeschynomenes</name>
    <dbReference type="NCBI Taxonomy" id="2734909"/>
    <lineage>
        <taxon>Bacteria</taxon>
        <taxon>Pseudomonadati</taxon>
        <taxon>Pseudomonadota</taxon>
        <taxon>Alphaproteobacteria</taxon>
        <taxon>Hyphomicrobiales</taxon>
        <taxon>Nitrobacteraceae</taxon>
        <taxon>Bradyrhizobium</taxon>
    </lineage>
</organism>
<evidence type="ECO:0000256" key="8">
    <source>
        <dbReference type="ARBA" id="ARBA00023175"/>
    </source>
</evidence>
<feature type="chain" id="PRO_5045775452" evidence="11">
    <location>
        <begin position="27"/>
        <end position="858"/>
    </location>
</feature>
<protein>
    <submittedName>
        <fullName evidence="13">CHAT domain-containing protein</fullName>
    </submittedName>
</protein>
<name>A0ABX2CEJ4_9BRAD</name>
<feature type="repeat" description="TPR" evidence="10">
    <location>
        <begin position="71"/>
        <end position="104"/>
    </location>
</feature>
<dbReference type="RefSeq" id="WP_172111674.1">
    <property type="nucleotide sequence ID" value="NZ_JABFDM010000007.1"/>
</dbReference>
<dbReference type="PANTHER" id="PTHR45783:SF3">
    <property type="entry name" value="KINESIN LIGHT CHAIN"/>
    <property type="match status" value="1"/>
</dbReference>
<dbReference type="Proteomes" id="UP000886476">
    <property type="component" value="Unassembled WGS sequence"/>
</dbReference>
<keyword evidence="11" id="KW-0732">Signal</keyword>
<evidence type="ECO:0000256" key="4">
    <source>
        <dbReference type="ARBA" id="ARBA00022701"/>
    </source>
</evidence>
<keyword evidence="7" id="KW-0175">Coiled coil</keyword>
<proteinExistence type="inferred from homology"/>
<evidence type="ECO:0000256" key="1">
    <source>
        <dbReference type="ARBA" id="ARBA00004245"/>
    </source>
</evidence>
<keyword evidence="9" id="KW-0206">Cytoskeleton</keyword>
<evidence type="ECO:0000256" key="7">
    <source>
        <dbReference type="ARBA" id="ARBA00023054"/>
    </source>
</evidence>
<keyword evidence="14" id="KW-1185">Reference proteome</keyword>
<dbReference type="PRINTS" id="PR00381">
    <property type="entry name" value="KINESINLIGHT"/>
</dbReference>
<dbReference type="PROSITE" id="PS50005">
    <property type="entry name" value="TPR"/>
    <property type="match status" value="2"/>
</dbReference>
<evidence type="ECO:0000256" key="5">
    <source>
        <dbReference type="ARBA" id="ARBA00022737"/>
    </source>
</evidence>
<evidence type="ECO:0000256" key="11">
    <source>
        <dbReference type="SAM" id="SignalP"/>
    </source>
</evidence>
<evidence type="ECO:0000313" key="14">
    <source>
        <dbReference type="Proteomes" id="UP000886476"/>
    </source>
</evidence>
<comment type="similarity">
    <text evidence="2">Belongs to the kinesin light chain family.</text>
</comment>
<dbReference type="Gene3D" id="1.25.40.10">
    <property type="entry name" value="Tetratricopeptide repeat domain"/>
    <property type="match status" value="2"/>
</dbReference>
<feature type="signal peptide" evidence="11">
    <location>
        <begin position="1"/>
        <end position="26"/>
    </location>
</feature>
<accession>A0ABX2CEJ4</accession>
<evidence type="ECO:0000259" key="12">
    <source>
        <dbReference type="Pfam" id="PF12770"/>
    </source>
</evidence>
<keyword evidence="8" id="KW-0505">Motor protein</keyword>